<dbReference type="EMBL" id="LGRX02021283">
    <property type="protein sequence ID" value="KAK3256851.1"/>
    <property type="molecule type" value="Genomic_DNA"/>
</dbReference>
<reference evidence="3 4" key="1">
    <citation type="journal article" date="2015" name="Genome Biol. Evol.">
        <title>Comparative Genomics of a Bacterivorous Green Alga Reveals Evolutionary Causalities and Consequences of Phago-Mixotrophic Mode of Nutrition.</title>
        <authorList>
            <person name="Burns J.A."/>
            <person name="Paasch A."/>
            <person name="Narechania A."/>
            <person name="Kim E."/>
        </authorList>
    </citation>
    <scope>NUCLEOTIDE SEQUENCE [LARGE SCALE GENOMIC DNA]</scope>
    <source>
        <strain evidence="3 4">PLY_AMNH</strain>
    </source>
</reference>
<name>A0AAE0FCH0_9CHLO</name>
<dbReference type="AlphaFoldDB" id="A0AAE0FCH0"/>
<feature type="coiled-coil region" evidence="1">
    <location>
        <begin position="239"/>
        <end position="273"/>
    </location>
</feature>
<organism evidence="3 4">
    <name type="scientific">Cymbomonas tetramitiformis</name>
    <dbReference type="NCBI Taxonomy" id="36881"/>
    <lineage>
        <taxon>Eukaryota</taxon>
        <taxon>Viridiplantae</taxon>
        <taxon>Chlorophyta</taxon>
        <taxon>Pyramimonadophyceae</taxon>
        <taxon>Pyramimonadales</taxon>
        <taxon>Pyramimonadaceae</taxon>
        <taxon>Cymbomonas</taxon>
    </lineage>
</organism>
<feature type="compositionally biased region" description="Basic and acidic residues" evidence="2">
    <location>
        <begin position="56"/>
        <end position="65"/>
    </location>
</feature>
<evidence type="ECO:0000256" key="2">
    <source>
        <dbReference type="SAM" id="MobiDB-lite"/>
    </source>
</evidence>
<dbReference type="Proteomes" id="UP001190700">
    <property type="component" value="Unassembled WGS sequence"/>
</dbReference>
<keyword evidence="1" id="KW-0175">Coiled coil</keyword>
<evidence type="ECO:0000313" key="3">
    <source>
        <dbReference type="EMBL" id="KAK3256851.1"/>
    </source>
</evidence>
<gene>
    <name evidence="3" type="ORF">CYMTET_34039</name>
</gene>
<accession>A0AAE0FCH0</accession>
<comment type="caution">
    <text evidence="3">The sequence shown here is derived from an EMBL/GenBank/DDBJ whole genome shotgun (WGS) entry which is preliminary data.</text>
</comment>
<sequence>MEARSHRGCKDWRGAGFVEDTEVSKVFKKAMQKNTHKRPRSGEVFMLVRDKHPKFKKDEQAEKQRKFGRSVGTTPETAVYDAAGVYTYTRPVEEYKGDPYYEKLRSMHPSRTHASLKDIHDEELKSQEKGKAPAGYSPSTWKQFQKMQHVVDKKWERQADAVTQLEGIVKEKKKAKKAVKEETKGGGIEHAMKHEKEHKEDLVRLEAEAASVTAVIERRRAEIASRQSFVRSQNNNRKSAQVSNDIGRLTAAVEKLETEHKALQAEIIHRRAEHANAQSLAVQQFRSQKARVSKQDQLFQAAKERIKAQKMSDIKQFKRPVKTWDTEDPNAPSQYGYQLDKLV</sequence>
<proteinExistence type="predicted"/>
<keyword evidence="4" id="KW-1185">Reference proteome</keyword>
<evidence type="ECO:0000256" key="1">
    <source>
        <dbReference type="SAM" id="Coils"/>
    </source>
</evidence>
<protein>
    <submittedName>
        <fullName evidence="3">Uncharacterized protein</fullName>
    </submittedName>
</protein>
<evidence type="ECO:0000313" key="4">
    <source>
        <dbReference type="Proteomes" id="UP001190700"/>
    </source>
</evidence>
<feature type="region of interest" description="Disordered" evidence="2">
    <location>
        <begin position="320"/>
        <end position="339"/>
    </location>
</feature>
<feature type="region of interest" description="Disordered" evidence="2">
    <location>
        <begin position="51"/>
        <end position="70"/>
    </location>
</feature>
<feature type="coiled-coil region" evidence="1">
    <location>
        <begin position="162"/>
        <end position="208"/>
    </location>
</feature>